<evidence type="ECO:0000313" key="12">
    <source>
        <dbReference type="Proteomes" id="UP001369086"/>
    </source>
</evidence>
<evidence type="ECO:0000256" key="6">
    <source>
        <dbReference type="ARBA" id="ARBA00022968"/>
    </source>
</evidence>
<proteinExistence type="inferred from homology"/>
<keyword evidence="7" id="KW-1133">Transmembrane helix</keyword>
<evidence type="ECO:0000256" key="4">
    <source>
        <dbReference type="ARBA" id="ARBA00022679"/>
    </source>
</evidence>
<dbReference type="PROSITE" id="PS51257">
    <property type="entry name" value="PROKAR_LIPOPROTEIN"/>
    <property type="match status" value="1"/>
</dbReference>
<evidence type="ECO:0000256" key="10">
    <source>
        <dbReference type="ARBA" id="ARBA00023180"/>
    </source>
</evidence>
<gene>
    <name evidence="11" type="ORF">HHUSO_G10825</name>
</gene>
<comment type="similarity">
    <text evidence="2">Belongs to the glycosyltransferase 29 family.</text>
</comment>
<organism evidence="11 12">
    <name type="scientific">Huso huso</name>
    <name type="common">Beluga</name>
    <name type="synonym">Acipenser huso</name>
    <dbReference type="NCBI Taxonomy" id="61971"/>
    <lineage>
        <taxon>Eukaryota</taxon>
        <taxon>Metazoa</taxon>
        <taxon>Chordata</taxon>
        <taxon>Craniata</taxon>
        <taxon>Vertebrata</taxon>
        <taxon>Euteleostomi</taxon>
        <taxon>Actinopterygii</taxon>
        <taxon>Chondrostei</taxon>
        <taxon>Acipenseriformes</taxon>
        <taxon>Acipenseridae</taxon>
        <taxon>Huso</taxon>
    </lineage>
</organism>
<dbReference type="Proteomes" id="UP001369086">
    <property type="component" value="Unassembled WGS sequence"/>
</dbReference>
<accession>A0ABR0ZQJ4</accession>
<comment type="caution">
    <text evidence="11">The sequence shown here is derived from an EMBL/GenBank/DDBJ whole genome shotgun (WGS) entry which is preliminary data.</text>
</comment>
<protein>
    <submittedName>
        <fullName evidence="11">Type 2 lactosamine alpha-2,3-sialyltransferase-like isoform X1</fullName>
    </submittedName>
</protein>
<sequence length="345" mass="39296">MRSSTKMCSTMKKGSIKFWVAVVAALSLSCSTFILTKMSFASHRLWRDIGPFNAVQDSSSLCQPHVIPEHFRIEKKSNPFLCFSDVNGSTKDTTLANHQLPYGIRKLESTFATVLRILKGCDLPLEVKKNKCRKCVVVGNGAVLRNKTLGKIIDSYEVVIRINSGPVRGYESDVGKRTTFRLCYPESIFKDSRDADPNTTVVIIPFKPHDLRWMTEVLQKKPVNVNGFWTKPATKLIYKPDQLRVLNPFYLDKAAHNFLHLPEKLLPIPTHPTSGIIAITMALNVCENVYIAGFKYNLSSNNYLHYYGNEPMFEMRKNNYHNITAEQIFLHQLKYSQAIIDLTEE</sequence>
<keyword evidence="5" id="KW-0812">Transmembrane</keyword>
<evidence type="ECO:0000256" key="3">
    <source>
        <dbReference type="ARBA" id="ARBA00022676"/>
    </source>
</evidence>
<evidence type="ECO:0000256" key="7">
    <source>
        <dbReference type="ARBA" id="ARBA00022989"/>
    </source>
</evidence>
<dbReference type="Pfam" id="PF00777">
    <property type="entry name" value="Glyco_transf_29"/>
    <property type="match status" value="1"/>
</dbReference>
<dbReference type="InterPro" id="IPR001675">
    <property type="entry name" value="Glyco_trans_29"/>
</dbReference>
<dbReference type="InterPro" id="IPR038578">
    <property type="entry name" value="GT29-like_sf"/>
</dbReference>
<dbReference type="Gene3D" id="3.90.1480.20">
    <property type="entry name" value="Glycosyl transferase family 29"/>
    <property type="match status" value="1"/>
</dbReference>
<dbReference type="PANTHER" id="PTHR13713:SF8">
    <property type="entry name" value="TYPE 2 LACTOSAMINE ALPHA-2,3-SIALYLTRANSFERASE"/>
    <property type="match status" value="1"/>
</dbReference>
<evidence type="ECO:0000256" key="9">
    <source>
        <dbReference type="ARBA" id="ARBA00023136"/>
    </source>
</evidence>
<dbReference type="InterPro" id="IPR051142">
    <property type="entry name" value="Glycosyltransferase_29"/>
</dbReference>
<reference evidence="11 12" key="1">
    <citation type="submission" date="2021-05" db="EMBL/GenBank/DDBJ databases">
        <authorList>
            <person name="Zahm M."/>
            <person name="Klopp C."/>
            <person name="Cabau C."/>
            <person name="Kuhl H."/>
            <person name="Suciu R."/>
            <person name="Ciorpac M."/>
            <person name="Holostenco D."/>
            <person name="Gessner J."/>
            <person name="Wuertz S."/>
            <person name="Hohne C."/>
            <person name="Stock M."/>
            <person name="Gislard M."/>
            <person name="Lluch J."/>
            <person name="Milhes M."/>
            <person name="Lampietro C."/>
            <person name="Lopez Roques C."/>
            <person name="Donnadieu C."/>
            <person name="Du K."/>
            <person name="Schartl M."/>
            <person name="Guiguen Y."/>
        </authorList>
    </citation>
    <scope>NUCLEOTIDE SEQUENCE [LARGE SCALE GENOMIC DNA]</scope>
    <source>
        <strain evidence="11">Hh-F2</strain>
        <tissue evidence="11">Blood</tissue>
    </source>
</reference>
<evidence type="ECO:0000256" key="2">
    <source>
        <dbReference type="ARBA" id="ARBA00006003"/>
    </source>
</evidence>
<keyword evidence="9" id="KW-0472">Membrane</keyword>
<keyword evidence="3" id="KW-0328">Glycosyltransferase</keyword>
<evidence type="ECO:0000256" key="8">
    <source>
        <dbReference type="ARBA" id="ARBA00023034"/>
    </source>
</evidence>
<keyword evidence="4" id="KW-0808">Transferase</keyword>
<keyword evidence="12" id="KW-1185">Reference proteome</keyword>
<dbReference type="EMBL" id="JAHFZB010000008">
    <property type="protein sequence ID" value="KAK6487083.1"/>
    <property type="molecule type" value="Genomic_DNA"/>
</dbReference>
<keyword evidence="8" id="KW-0333">Golgi apparatus</keyword>
<evidence type="ECO:0000256" key="5">
    <source>
        <dbReference type="ARBA" id="ARBA00022692"/>
    </source>
</evidence>
<keyword evidence="10" id="KW-0325">Glycoprotein</keyword>
<comment type="subcellular location">
    <subcellularLocation>
        <location evidence="1">Golgi apparatus membrane</location>
        <topology evidence="1">Single-pass type II membrane protein</topology>
    </subcellularLocation>
</comment>
<name>A0ABR0ZQJ4_HUSHU</name>
<keyword evidence="6" id="KW-0735">Signal-anchor</keyword>
<evidence type="ECO:0000313" key="11">
    <source>
        <dbReference type="EMBL" id="KAK6487083.1"/>
    </source>
</evidence>
<evidence type="ECO:0000256" key="1">
    <source>
        <dbReference type="ARBA" id="ARBA00004323"/>
    </source>
</evidence>
<dbReference type="PANTHER" id="PTHR13713">
    <property type="entry name" value="SIALYLTRANSFERASE"/>
    <property type="match status" value="1"/>
</dbReference>